<feature type="domain" description="Rubrerythrin diiron-binding" evidence="1">
    <location>
        <begin position="118"/>
        <end position="183"/>
    </location>
</feature>
<dbReference type="InterPro" id="IPR009078">
    <property type="entry name" value="Ferritin-like_SF"/>
</dbReference>
<dbReference type="InterPro" id="IPR003251">
    <property type="entry name" value="Rr_diiron-bd_dom"/>
</dbReference>
<dbReference type="Gene3D" id="1.10.620.20">
    <property type="entry name" value="Ribonucleotide Reductase, subunit A"/>
    <property type="match status" value="1"/>
</dbReference>
<accession>A0A4R6WW81</accession>
<proteinExistence type="predicted"/>
<dbReference type="InterPro" id="IPR012348">
    <property type="entry name" value="RNR-like"/>
</dbReference>
<dbReference type="GO" id="GO:0016491">
    <property type="term" value="F:oxidoreductase activity"/>
    <property type="evidence" value="ECO:0007669"/>
    <property type="project" value="InterPro"/>
</dbReference>
<dbReference type="Pfam" id="PF02915">
    <property type="entry name" value="Rubrerythrin"/>
    <property type="match status" value="1"/>
</dbReference>
<dbReference type="AlphaFoldDB" id="A0A4R6WW81"/>
<sequence length="271" mass="30525">MAHWTLDQIPWDRFDPALVDSDIVKLVKAAALVEYNGGDYATYLNNVFHDDDGFRAVADEWALEEVQHGAALARWAKLADPAFDFDTAFQRFLDGYRIPLDVNASVRGSRSGELVARCIVETGTSSYYTALAEAAQEPVLKAICRKIAADELRHYKLFYTHLNRYLEKEGLGPWGRVRVALSRITESEDDELAYAYYAANHAAEPYERKRFSAAYARRAYAHYRPPHIARGIAMVLKAAGLNPQGPLHRPLAAFASWFMRRRVKRLAASGA</sequence>
<comment type="caution">
    <text evidence="2">The sequence shown here is derived from an EMBL/GenBank/DDBJ whole genome shotgun (WGS) entry which is preliminary data.</text>
</comment>
<gene>
    <name evidence="2" type="ORF">A8950_0024</name>
</gene>
<dbReference type="EMBL" id="SNYW01000001">
    <property type="protein sequence ID" value="TDQ86333.1"/>
    <property type="molecule type" value="Genomic_DNA"/>
</dbReference>
<dbReference type="CDD" id="cd00657">
    <property type="entry name" value="Ferritin_like"/>
    <property type="match status" value="1"/>
</dbReference>
<dbReference type="Proteomes" id="UP000295783">
    <property type="component" value="Unassembled WGS sequence"/>
</dbReference>
<dbReference type="GO" id="GO:0046872">
    <property type="term" value="F:metal ion binding"/>
    <property type="evidence" value="ECO:0007669"/>
    <property type="project" value="InterPro"/>
</dbReference>
<organism evidence="2 3">
    <name type="scientific">Dongia mobilis</name>
    <dbReference type="NCBI Taxonomy" id="578943"/>
    <lineage>
        <taxon>Bacteria</taxon>
        <taxon>Pseudomonadati</taxon>
        <taxon>Pseudomonadota</taxon>
        <taxon>Alphaproteobacteria</taxon>
        <taxon>Rhodospirillales</taxon>
        <taxon>Dongiaceae</taxon>
        <taxon>Dongia</taxon>
    </lineage>
</organism>
<evidence type="ECO:0000313" key="3">
    <source>
        <dbReference type="Proteomes" id="UP000295783"/>
    </source>
</evidence>
<evidence type="ECO:0000313" key="2">
    <source>
        <dbReference type="EMBL" id="TDQ86333.1"/>
    </source>
</evidence>
<protein>
    <submittedName>
        <fullName evidence="2">Rubrerythrin</fullName>
    </submittedName>
</protein>
<dbReference type="RefSeq" id="WP_208109679.1">
    <property type="nucleotide sequence ID" value="NZ_SNYW01000001.1"/>
</dbReference>
<dbReference type="SUPFAM" id="SSF47240">
    <property type="entry name" value="Ferritin-like"/>
    <property type="match status" value="1"/>
</dbReference>
<evidence type="ECO:0000259" key="1">
    <source>
        <dbReference type="Pfam" id="PF02915"/>
    </source>
</evidence>
<name>A0A4R6WW81_9PROT</name>
<keyword evidence="3" id="KW-1185">Reference proteome</keyword>
<reference evidence="2 3" key="1">
    <citation type="submission" date="2019-03" db="EMBL/GenBank/DDBJ databases">
        <title>Genomic Encyclopedia of Type Strains, Phase III (KMG-III): the genomes of soil and plant-associated and newly described type strains.</title>
        <authorList>
            <person name="Whitman W."/>
        </authorList>
    </citation>
    <scope>NUCLEOTIDE SEQUENCE [LARGE SCALE GENOMIC DNA]</scope>
    <source>
        <strain evidence="2 3">CGMCC 1.7660</strain>
    </source>
</reference>